<reference evidence="1" key="1">
    <citation type="journal article" date="2014" name="Front. Microbiol.">
        <title>High frequency of phylogenetically diverse reductive dehalogenase-homologous genes in deep subseafloor sedimentary metagenomes.</title>
        <authorList>
            <person name="Kawai M."/>
            <person name="Futagami T."/>
            <person name="Toyoda A."/>
            <person name="Takaki Y."/>
            <person name="Nishi S."/>
            <person name="Hori S."/>
            <person name="Arai W."/>
            <person name="Tsubouchi T."/>
            <person name="Morono Y."/>
            <person name="Uchiyama I."/>
            <person name="Ito T."/>
            <person name="Fujiyama A."/>
            <person name="Inagaki F."/>
            <person name="Takami H."/>
        </authorList>
    </citation>
    <scope>NUCLEOTIDE SEQUENCE</scope>
    <source>
        <strain evidence="1">Expedition CK06-06</strain>
    </source>
</reference>
<gene>
    <name evidence="1" type="ORF">S06H3_47411</name>
</gene>
<accession>X1PT79</accession>
<evidence type="ECO:0000313" key="1">
    <source>
        <dbReference type="EMBL" id="GAI34074.1"/>
    </source>
</evidence>
<dbReference type="EMBL" id="BARV01029777">
    <property type="protein sequence ID" value="GAI34074.1"/>
    <property type="molecule type" value="Genomic_DNA"/>
</dbReference>
<feature type="non-terminal residue" evidence="1">
    <location>
        <position position="1"/>
    </location>
</feature>
<organism evidence="1">
    <name type="scientific">marine sediment metagenome</name>
    <dbReference type="NCBI Taxonomy" id="412755"/>
    <lineage>
        <taxon>unclassified sequences</taxon>
        <taxon>metagenomes</taxon>
        <taxon>ecological metagenomes</taxon>
    </lineage>
</organism>
<comment type="caution">
    <text evidence="1">The sequence shown here is derived from an EMBL/GenBank/DDBJ whole genome shotgun (WGS) entry which is preliminary data.</text>
</comment>
<protein>
    <submittedName>
        <fullName evidence="1">Uncharacterized protein</fullName>
    </submittedName>
</protein>
<dbReference type="AlphaFoldDB" id="X1PT79"/>
<proteinExistence type="predicted"/>
<sequence length="32" mass="3636">DYVLEVLPPIVDRLRQMSPLYSKFVKEGKGGT</sequence>
<name>X1PT79_9ZZZZ</name>